<reference evidence="1 2" key="1">
    <citation type="submission" date="2024-09" db="EMBL/GenBank/DDBJ databases">
        <title>Floridaenema gen nov. (Aerosakkonemataceae, Aerosakkonematales ord. nov., Cyanobacteria) from benthic tropical and subtropical fresh waters, with the description of four new species.</title>
        <authorList>
            <person name="Moretto J.A."/>
            <person name="Berthold D.E."/>
            <person name="Lefler F.W."/>
            <person name="Huang I.-S."/>
            <person name="Laughinghouse H. IV."/>
        </authorList>
    </citation>
    <scope>NUCLEOTIDE SEQUENCE [LARGE SCALE GENOMIC DNA]</scope>
    <source>
        <strain evidence="1 2">BLCC-F154</strain>
    </source>
</reference>
<gene>
    <name evidence="1" type="ORF">ACE1B6_17975</name>
</gene>
<proteinExistence type="predicted"/>
<protein>
    <submittedName>
        <fullName evidence="1">Uncharacterized protein</fullName>
    </submittedName>
</protein>
<dbReference type="EMBL" id="JBHFNS010000070">
    <property type="protein sequence ID" value="MFB2937138.1"/>
    <property type="molecule type" value="Genomic_DNA"/>
</dbReference>
<accession>A0ABV4YG83</accession>
<comment type="caution">
    <text evidence="1">The sequence shown here is derived from an EMBL/GenBank/DDBJ whole genome shotgun (WGS) entry which is preliminary data.</text>
</comment>
<sequence>MSIRKGGRGNSAPYKTQMVRTPEPLLELAKQLTEGYRQVLGTDREQEYLDSVQKAISNGYYPDDTSTSDERLKALQTRLSAIEEIIGTYQEQSKPTRDWTKANQLITDLKGF</sequence>
<organism evidence="1 2">
    <name type="scientific">Floridaenema fluviatile BLCC-F154</name>
    <dbReference type="NCBI Taxonomy" id="3153640"/>
    <lineage>
        <taxon>Bacteria</taxon>
        <taxon>Bacillati</taxon>
        <taxon>Cyanobacteriota</taxon>
        <taxon>Cyanophyceae</taxon>
        <taxon>Oscillatoriophycideae</taxon>
        <taxon>Aerosakkonematales</taxon>
        <taxon>Aerosakkonemataceae</taxon>
        <taxon>Floridanema</taxon>
        <taxon>Floridanema fluviatile</taxon>
    </lineage>
</organism>
<dbReference type="RefSeq" id="WP_413258631.1">
    <property type="nucleotide sequence ID" value="NZ_JBHFNS010000070.1"/>
</dbReference>
<keyword evidence="2" id="KW-1185">Reference proteome</keyword>
<evidence type="ECO:0000313" key="2">
    <source>
        <dbReference type="Proteomes" id="UP001576776"/>
    </source>
</evidence>
<dbReference type="Proteomes" id="UP001576776">
    <property type="component" value="Unassembled WGS sequence"/>
</dbReference>
<name>A0ABV4YG83_9CYAN</name>
<evidence type="ECO:0000313" key="1">
    <source>
        <dbReference type="EMBL" id="MFB2937138.1"/>
    </source>
</evidence>